<sequence length="368" mass="41834">FHAVDVPLIDQSKSPSTNTTSKDSTFYQQIPKVKQPTNWVPFSRRDSNALEQAYRSGTPGTKVPCNEDYLFEVDVDKREIHSVYWCGPIYEVRRGTWFQQIELNKYIPCDENLAMQIEEGYKKHQAWIPSPEPEPNSPSTASEGAIEKEKERRWALLGKYLSQYVTYTNPTTAWLLKLTKTFFSTITNNENLGGVRLIRGYQEVKKYAFQKSNEDAAKKKKEEAETVTRSIPPLDAQQRDIKLEAMETQDYENEESEDVNTLRKTLKSIFANHTSETSQNSAKSGSSTSSSRRNSAISDRLSQGKNGIQVLPIQWRQEIQFGMAADEENFQRDLGLPKAAEEGKTTLGEITLEGVPTLRLLLSDVLMD</sequence>
<evidence type="ECO:0000259" key="2">
    <source>
        <dbReference type="Pfam" id="PF23463"/>
    </source>
</evidence>
<reference evidence="4" key="1">
    <citation type="submission" date="2021-06" db="EMBL/GenBank/DDBJ databases">
        <authorList>
            <person name="Kallberg Y."/>
            <person name="Tangrot J."/>
            <person name="Rosling A."/>
        </authorList>
    </citation>
    <scope>NUCLEOTIDE SEQUENCE</scope>
    <source>
        <strain evidence="4">IN212</strain>
    </source>
</reference>
<evidence type="ECO:0000313" key="4">
    <source>
        <dbReference type="EMBL" id="CAG8761883.1"/>
    </source>
</evidence>
<feature type="compositionally biased region" description="Low complexity" evidence="1">
    <location>
        <begin position="277"/>
        <end position="298"/>
    </location>
</feature>
<dbReference type="OrthoDB" id="431378at2759"/>
<dbReference type="Proteomes" id="UP000789396">
    <property type="component" value="Unassembled WGS sequence"/>
</dbReference>
<accession>A0A9N9J1X5</accession>
<dbReference type="InterPro" id="IPR057826">
    <property type="entry name" value="WWE_C20G8.02"/>
</dbReference>
<dbReference type="GO" id="GO:0005737">
    <property type="term" value="C:cytoplasm"/>
    <property type="evidence" value="ECO:0007669"/>
    <property type="project" value="TreeGrafter"/>
</dbReference>
<feature type="region of interest" description="Disordered" evidence="1">
    <location>
        <begin position="212"/>
        <end position="240"/>
    </location>
</feature>
<dbReference type="PANTHER" id="PTHR23509">
    <property type="entry name" value="PA-PL1 PHOSPHOLIPASE FAMILY"/>
    <property type="match status" value="1"/>
</dbReference>
<feature type="non-terminal residue" evidence="4">
    <location>
        <position position="368"/>
    </location>
</feature>
<dbReference type="Pfam" id="PF23463">
    <property type="entry name" value="WWE_2"/>
    <property type="match status" value="1"/>
</dbReference>
<feature type="domain" description="DUF7131" evidence="3">
    <location>
        <begin position="153"/>
        <end position="202"/>
    </location>
</feature>
<dbReference type="EMBL" id="CAJVPZ010041517">
    <property type="protein sequence ID" value="CAG8761883.1"/>
    <property type="molecule type" value="Genomic_DNA"/>
</dbReference>
<evidence type="ECO:0000313" key="5">
    <source>
        <dbReference type="Proteomes" id="UP000789396"/>
    </source>
</evidence>
<feature type="region of interest" description="Disordered" evidence="1">
    <location>
        <begin position="1"/>
        <end position="24"/>
    </location>
</feature>
<feature type="domain" description="C20G8.02-like WWE" evidence="2">
    <location>
        <begin position="1"/>
        <end position="94"/>
    </location>
</feature>
<dbReference type="AlphaFoldDB" id="A0A9N9J1X5"/>
<dbReference type="Pfam" id="PF23465">
    <property type="entry name" value="DUF7131"/>
    <property type="match status" value="1"/>
</dbReference>
<gene>
    <name evidence="4" type="ORF">RFULGI_LOCUS14377</name>
</gene>
<dbReference type="GO" id="GO:0004620">
    <property type="term" value="F:phospholipase activity"/>
    <property type="evidence" value="ECO:0007669"/>
    <property type="project" value="TreeGrafter"/>
</dbReference>
<evidence type="ECO:0000256" key="1">
    <source>
        <dbReference type="SAM" id="MobiDB-lite"/>
    </source>
</evidence>
<feature type="non-terminal residue" evidence="4">
    <location>
        <position position="1"/>
    </location>
</feature>
<dbReference type="InterPro" id="IPR055555">
    <property type="entry name" value="PA-PLA1_DUF7131"/>
</dbReference>
<feature type="compositionally biased region" description="Polar residues" evidence="1">
    <location>
        <begin position="11"/>
        <end position="24"/>
    </location>
</feature>
<protein>
    <submittedName>
        <fullName evidence="4">6636_t:CDS:1</fullName>
    </submittedName>
</protein>
<feature type="region of interest" description="Disordered" evidence="1">
    <location>
        <begin position="270"/>
        <end position="303"/>
    </location>
</feature>
<evidence type="ECO:0000259" key="3">
    <source>
        <dbReference type="Pfam" id="PF23465"/>
    </source>
</evidence>
<feature type="compositionally biased region" description="Basic and acidic residues" evidence="1">
    <location>
        <begin position="212"/>
        <end position="226"/>
    </location>
</feature>
<keyword evidence="5" id="KW-1185">Reference proteome</keyword>
<name>A0A9N9J1X5_9GLOM</name>
<organism evidence="4 5">
    <name type="scientific">Racocetra fulgida</name>
    <dbReference type="NCBI Taxonomy" id="60492"/>
    <lineage>
        <taxon>Eukaryota</taxon>
        <taxon>Fungi</taxon>
        <taxon>Fungi incertae sedis</taxon>
        <taxon>Mucoromycota</taxon>
        <taxon>Glomeromycotina</taxon>
        <taxon>Glomeromycetes</taxon>
        <taxon>Diversisporales</taxon>
        <taxon>Gigasporaceae</taxon>
        <taxon>Racocetra</taxon>
    </lineage>
</organism>
<dbReference type="InterPro" id="IPR058055">
    <property type="entry name" value="PA-PLA1"/>
</dbReference>
<dbReference type="PANTHER" id="PTHR23509:SF10">
    <property type="entry name" value="LD21067P"/>
    <property type="match status" value="1"/>
</dbReference>
<comment type="caution">
    <text evidence="4">The sequence shown here is derived from an EMBL/GenBank/DDBJ whole genome shotgun (WGS) entry which is preliminary data.</text>
</comment>
<proteinExistence type="predicted"/>